<dbReference type="Proteomes" id="UP000554235">
    <property type="component" value="Unassembled WGS sequence"/>
</dbReference>
<dbReference type="AlphaFoldDB" id="A0A8H4PDY8"/>
<dbReference type="Gene3D" id="3.40.50.720">
    <property type="entry name" value="NAD(P)-binding Rossmann-like Domain"/>
    <property type="match status" value="1"/>
</dbReference>
<dbReference type="PANTHER" id="PTHR44229:SF4">
    <property type="entry name" value="15-HYDROXYPROSTAGLANDIN DEHYDROGENASE [NAD(+)]"/>
    <property type="match status" value="1"/>
</dbReference>
<protein>
    <submittedName>
        <fullName evidence="4">NAD(P)-binding Rossmann-fold containing</fullName>
    </submittedName>
</protein>
<evidence type="ECO:0000313" key="5">
    <source>
        <dbReference type="Proteomes" id="UP000554235"/>
    </source>
</evidence>
<dbReference type="OrthoDB" id="5296at2759"/>
<dbReference type="InterPro" id="IPR002347">
    <property type="entry name" value="SDR_fam"/>
</dbReference>
<keyword evidence="5" id="KW-1185">Reference proteome</keyword>
<dbReference type="EMBL" id="JAADYS010000955">
    <property type="protein sequence ID" value="KAF4465946.1"/>
    <property type="molecule type" value="Genomic_DNA"/>
</dbReference>
<keyword evidence="2" id="KW-0560">Oxidoreductase</keyword>
<organism evidence="4 5">
    <name type="scientific">Fusarium albosuccineum</name>
    <dbReference type="NCBI Taxonomy" id="1237068"/>
    <lineage>
        <taxon>Eukaryota</taxon>
        <taxon>Fungi</taxon>
        <taxon>Dikarya</taxon>
        <taxon>Ascomycota</taxon>
        <taxon>Pezizomycotina</taxon>
        <taxon>Sordariomycetes</taxon>
        <taxon>Hypocreomycetidae</taxon>
        <taxon>Hypocreales</taxon>
        <taxon>Nectriaceae</taxon>
        <taxon>Fusarium</taxon>
        <taxon>Fusarium decemcellulare species complex</taxon>
    </lineage>
</organism>
<dbReference type="Pfam" id="PF00106">
    <property type="entry name" value="adh_short"/>
    <property type="match status" value="1"/>
</dbReference>
<gene>
    <name evidence="4" type="ORF">FALBO_7202</name>
</gene>
<dbReference type="GO" id="GO:0016616">
    <property type="term" value="F:oxidoreductase activity, acting on the CH-OH group of donors, NAD or NADP as acceptor"/>
    <property type="evidence" value="ECO:0007669"/>
    <property type="project" value="TreeGrafter"/>
</dbReference>
<feature type="region of interest" description="Disordered" evidence="3">
    <location>
        <begin position="1"/>
        <end position="21"/>
    </location>
</feature>
<sequence>MAGDVEYSGPRTVHKETVSDPAPRCEGLRRAEILEAQSKVEEHYMSWSFPVKDKISVVTGGGSGIGLSYVLLAREKGAKAVIIADIALTPAAEQAIKQDANIVFVHCDVTKWHDLENLIQESIRRFGDVPDVYVASAGVFEPPYSNFWEDPEPIESDGYKAVDINVNHPIKFTRLAIRALLGKKKQGVIALVSSIAGYSKQYTAPIYSATRHAVVGFVRSMGDAQQLQGAKVVAICPGIVMTPLWTTGTPGAAERFGIHKDVAITPDEVAATIGDTVESADYPGGTIVEVSKLGKRTIPEWLIEPPGMVDGKMAEGTDVPPEMIAKALKPIIEQTEAERGRLLVFKTSPKPAHPSFAKRNPPGRPPITGGRSKLLRPIGS</sequence>
<dbReference type="GO" id="GO:0005737">
    <property type="term" value="C:cytoplasm"/>
    <property type="evidence" value="ECO:0007669"/>
    <property type="project" value="TreeGrafter"/>
</dbReference>
<feature type="region of interest" description="Disordered" evidence="3">
    <location>
        <begin position="347"/>
        <end position="380"/>
    </location>
</feature>
<name>A0A8H4PDY8_9HYPO</name>
<accession>A0A8H4PDY8</accession>
<comment type="similarity">
    <text evidence="1">Belongs to the short-chain dehydrogenases/reductases (SDR) family.</text>
</comment>
<dbReference type="InterPro" id="IPR036291">
    <property type="entry name" value="NAD(P)-bd_dom_sf"/>
</dbReference>
<dbReference type="PRINTS" id="PR00081">
    <property type="entry name" value="GDHRDH"/>
</dbReference>
<comment type="caution">
    <text evidence="4">The sequence shown here is derived from an EMBL/GenBank/DDBJ whole genome shotgun (WGS) entry which is preliminary data.</text>
</comment>
<evidence type="ECO:0000256" key="2">
    <source>
        <dbReference type="ARBA" id="ARBA00023002"/>
    </source>
</evidence>
<evidence type="ECO:0000313" key="4">
    <source>
        <dbReference type="EMBL" id="KAF4465946.1"/>
    </source>
</evidence>
<reference evidence="4 5" key="1">
    <citation type="submission" date="2020-01" db="EMBL/GenBank/DDBJ databases">
        <title>Identification and distribution of gene clusters putatively required for synthesis of sphingolipid metabolism inhibitors in phylogenetically diverse species of the filamentous fungus Fusarium.</title>
        <authorList>
            <person name="Kim H.-S."/>
            <person name="Busman M."/>
            <person name="Brown D.W."/>
            <person name="Divon H."/>
            <person name="Uhlig S."/>
            <person name="Proctor R.H."/>
        </authorList>
    </citation>
    <scope>NUCLEOTIDE SEQUENCE [LARGE SCALE GENOMIC DNA]</scope>
    <source>
        <strain evidence="4 5">NRRL 20459</strain>
    </source>
</reference>
<evidence type="ECO:0000256" key="1">
    <source>
        <dbReference type="ARBA" id="ARBA00006484"/>
    </source>
</evidence>
<dbReference type="SUPFAM" id="SSF51735">
    <property type="entry name" value="NAD(P)-binding Rossmann-fold domains"/>
    <property type="match status" value="1"/>
</dbReference>
<dbReference type="PANTHER" id="PTHR44229">
    <property type="entry name" value="15-HYDROXYPROSTAGLANDIN DEHYDROGENASE [NAD(+)]"/>
    <property type="match status" value="1"/>
</dbReference>
<proteinExistence type="inferred from homology"/>
<evidence type="ECO:0000256" key="3">
    <source>
        <dbReference type="SAM" id="MobiDB-lite"/>
    </source>
</evidence>